<sequence>MPSLNVSDHSTSSEEDGSDCENQDNLYLVDTVYAKKTNVEGAIFYLVSWVGYERLALQPAEDLPQNVIAEFDQEELGTV</sequence>
<dbReference type="InterPro" id="IPR016197">
    <property type="entry name" value="Chromo-like_dom_sf"/>
</dbReference>
<feature type="compositionally biased region" description="Polar residues" evidence="1">
    <location>
        <begin position="1"/>
        <end position="10"/>
    </location>
</feature>
<accession>A0A081AX58</accession>
<dbReference type="OrthoDB" id="128640at2759"/>
<reference evidence="2 3" key="1">
    <citation type="submission" date="2013-11" db="EMBL/GenBank/DDBJ databases">
        <title>The Genome Sequence of Phytophthora parasitica P1976.</title>
        <authorList>
            <consortium name="The Broad Institute Genomics Platform"/>
            <person name="Russ C."/>
            <person name="Tyler B."/>
            <person name="Panabieres F."/>
            <person name="Shan W."/>
            <person name="Tripathy S."/>
            <person name="Grunwald N."/>
            <person name="Machado M."/>
            <person name="Johnson C.S."/>
            <person name="Walker B."/>
            <person name="Young S."/>
            <person name="Zeng Q."/>
            <person name="Gargeya S."/>
            <person name="Fitzgerald M."/>
            <person name="Haas B."/>
            <person name="Abouelleil A."/>
            <person name="Allen A.W."/>
            <person name="Alvarado L."/>
            <person name="Arachchi H.M."/>
            <person name="Berlin A.M."/>
            <person name="Chapman S.B."/>
            <person name="Gainer-Dewar J."/>
            <person name="Goldberg J."/>
            <person name="Griggs A."/>
            <person name="Gujja S."/>
            <person name="Hansen M."/>
            <person name="Howarth C."/>
            <person name="Imamovic A."/>
            <person name="Ireland A."/>
            <person name="Larimer J."/>
            <person name="McCowan C."/>
            <person name="Murphy C."/>
            <person name="Pearson M."/>
            <person name="Poon T.W."/>
            <person name="Priest M."/>
            <person name="Roberts A."/>
            <person name="Saif S."/>
            <person name="Shea T."/>
            <person name="Sisk P."/>
            <person name="Sykes S."/>
            <person name="Wortman J."/>
            <person name="Nusbaum C."/>
            <person name="Birren B."/>
        </authorList>
    </citation>
    <scope>NUCLEOTIDE SEQUENCE [LARGE SCALE GENOMIC DNA]</scope>
    <source>
        <strain evidence="2 3">P1976</strain>
    </source>
</reference>
<dbReference type="SUPFAM" id="SSF54160">
    <property type="entry name" value="Chromo domain-like"/>
    <property type="match status" value="1"/>
</dbReference>
<dbReference type="AlphaFoldDB" id="A0A081AX58"/>
<evidence type="ECO:0008006" key="4">
    <source>
        <dbReference type="Google" id="ProtNLM"/>
    </source>
</evidence>
<dbReference type="Proteomes" id="UP000028582">
    <property type="component" value="Unassembled WGS sequence"/>
</dbReference>
<evidence type="ECO:0000313" key="2">
    <source>
        <dbReference type="EMBL" id="ETO83469.1"/>
    </source>
</evidence>
<comment type="caution">
    <text evidence="2">The sequence shown here is derived from an EMBL/GenBank/DDBJ whole genome shotgun (WGS) entry which is preliminary data.</text>
</comment>
<dbReference type="EMBL" id="ANJA01000502">
    <property type="protein sequence ID" value="ETO83469.1"/>
    <property type="molecule type" value="Genomic_DNA"/>
</dbReference>
<feature type="region of interest" description="Disordered" evidence="1">
    <location>
        <begin position="1"/>
        <end position="21"/>
    </location>
</feature>
<gene>
    <name evidence="2" type="ORF">F444_02500</name>
</gene>
<proteinExistence type="predicted"/>
<evidence type="ECO:0000313" key="3">
    <source>
        <dbReference type="Proteomes" id="UP000028582"/>
    </source>
</evidence>
<name>A0A081AX58_PHYNI</name>
<protein>
    <recommendedName>
        <fullName evidence="4">Chromo domain-containing protein</fullName>
    </recommendedName>
</protein>
<evidence type="ECO:0000256" key="1">
    <source>
        <dbReference type="SAM" id="MobiDB-lite"/>
    </source>
</evidence>
<dbReference type="Gene3D" id="2.40.50.40">
    <property type="match status" value="1"/>
</dbReference>
<organism evidence="2 3">
    <name type="scientific">Phytophthora nicotianae P1976</name>
    <dbReference type="NCBI Taxonomy" id="1317066"/>
    <lineage>
        <taxon>Eukaryota</taxon>
        <taxon>Sar</taxon>
        <taxon>Stramenopiles</taxon>
        <taxon>Oomycota</taxon>
        <taxon>Peronosporomycetes</taxon>
        <taxon>Peronosporales</taxon>
        <taxon>Peronosporaceae</taxon>
        <taxon>Phytophthora</taxon>
    </lineage>
</organism>